<feature type="transmembrane region" description="Helical" evidence="8">
    <location>
        <begin position="367"/>
        <end position="388"/>
    </location>
</feature>
<dbReference type="RefSeq" id="WP_200115508.1">
    <property type="nucleotide sequence ID" value="NZ_JAEHOH010000012.1"/>
</dbReference>
<evidence type="ECO:0000256" key="5">
    <source>
        <dbReference type="ARBA" id="ARBA00022989"/>
    </source>
</evidence>
<gene>
    <name evidence="9" type="ORF">JD276_10050</name>
</gene>
<evidence type="ECO:0000313" key="9">
    <source>
        <dbReference type="EMBL" id="MBK0419375.1"/>
    </source>
</evidence>
<dbReference type="InterPro" id="IPR026030">
    <property type="entry name" value="Pur-cyt_permease_Fcy2/21/22"/>
</dbReference>
<keyword evidence="5 8" id="KW-1133">Transmembrane helix</keyword>
<dbReference type="PANTHER" id="PTHR31806:SF1">
    <property type="entry name" value="PURINE-CYTOSINE PERMEASE FCY2-RELATED"/>
    <property type="match status" value="1"/>
</dbReference>
<comment type="similarity">
    <text evidence="2 7">Belongs to the purine-cytosine permease (2.A.39) family.</text>
</comment>
<evidence type="ECO:0000313" key="10">
    <source>
        <dbReference type="Proteomes" id="UP000608530"/>
    </source>
</evidence>
<evidence type="ECO:0000256" key="7">
    <source>
        <dbReference type="PIRNR" id="PIRNR002744"/>
    </source>
</evidence>
<feature type="transmembrane region" description="Helical" evidence="8">
    <location>
        <begin position="210"/>
        <end position="232"/>
    </location>
</feature>
<reference evidence="9" key="1">
    <citation type="submission" date="2020-12" db="EMBL/GenBank/DDBJ databases">
        <title>Leucobacter sp. CAS1, isolated from Chromium sludge.</title>
        <authorList>
            <person name="Xu Z."/>
        </authorList>
    </citation>
    <scope>NUCLEOTIDE SEQUENCE</scope>
    <source>
        <strain evidence="9">CSA1</strain>
    </source>
</reference>
<protein>
    <submittedName>
        <fullName evidence="9">Cytosine permease</fullName>
    </submittedName>
</protein>
<dbReference type="Pfam" id="PF02133">
    <property type="entry name" value="Transp_cyt_pur"/>
    <property type="match status" value="1"/>
</dbReference>
<dbReference type="AlphaFoldDB" id="A0A934UV04"/>
<evidence type="ECO:0000256" key="3">
    <source>
        <dbReference type="ARBA" id="ARBA00022448"/>
    </source>
</evidence>
<dbReference type="EMBL" id="JAEHOH010000012">
    <property type="protein sequence ID" value="MBK0419375.1"/>
    <property type="molecule type" value="Genomic_DNA"/>
</dbReference>
<evidence type="ECO:0000256" key="1">
    <source>
        <dbReference type="ARBA" id="ARBA00004141"/>
    </source>
</evidence>
<comment type="caution">
    <text evidence="9">The sequence shown here is derived from an EMBL/GenBank/DDBJ whole genome shotgun (WGS) entry which is preliminary data.</text>
</comment>
<feature type="transmembrane region" description="Helical" evidence="8">
    <location>
        <begin position="253"/>
        <end position="279"/>
    </location>
</feature>
<name>A0A934UV04_9MICO</name>
<feature type="transmembrane region" description="Helical" evidence="8">
    <location>
        <begin position="178"/>
        <end position="198"/>
    </location>
</feature>
<dbReference type="PIRSF" id="PIRSF002744">
    <property type="entry name" value="Pur-cyt_permease"/>
    <property type="match status" value="1"/>
</dbReference>
<organism evidence="9 10">
    <name type="scientific">Leucobacter chromiisoli</name>
    <dbReference type="NCBI Taxonomy" id="2796471"/>
    <lineage>
        <taxon>Bacteria</taxon>
        <taxon>Bacillati</taxon>
        <taxon>Actinomycetota</taxon>
        <taxon>Actinomycetes</taxon>
        <taxon>Micrococcales</taxon>
        <taxon>Microbacteriaceae</taxon>
        <taxon>Leucobacter</taxon>
    </lineage>
</organism>
<keyword evidence="10" id="KW-1185">Reference proteome</keyword>
<feature type="transmembrane region" description="Helical" evidence="8">
    <location>
        <begin position="39"/>
        <end position="60"/>
    </location>
</feature>
<feature type="transmembrane region" description="Helical" evidence="8">
    <location>
        <begin position="299"/>
        <end position="319"/>
    </location>
</feature>
<dbReference type="Proteomes" id="UP000608530">
    <property type="component" value="Unassembled WGS sequence"/>
</dbReference>
<dbReference type="PANTHER" id="PTHR31806">
    <property type="entry name" value="PURINE-CYTOSINE PERMEASE FCY2-RELATED"/>
    <property type="match status" value="1"/>
</dbReference>
<dbReference type="Gene3D" id="1.10.4160.10">
    <property type="entry name" value="Hydantoin permease"/>
    <property type="match status" value="1"/>
</dbReference>
<dbReference type="GO" id="GO:0005886">
    <property type="term" value="C:plasma membrane"/>
    <property type="evidence" value="ECO:0007669"/>
    <property type="project" value="TreeGrafter"/>
</dbReference>
<dbReference type="InterPro" id="IPR001248">
    <property type="entry name" value="Pur-cyt_permease"/>
</dbReference>
<feature type="transmembrane region" description="Helical" evidence="8">
    <location>
        <begin position="408"/>
        <end position="432"/>
    </location>
</feature>
<evidence type="ECO:0000256" key="4">
    <source>
        <dbReference type="ARBA" id="ARBA00022692"/>
    </source>
</evidence>
<proteinExistence type="inferred from homology"/>
<keyword evidence="4 8" id="KW-0812">Transmembrane</keyword>
<keyword evidence="3 7" id="KW-0813">Transport</keyword>
<feature type="transmembrane region" description="Helical" evidence="8">
    <location>
        <begin position="444"/>
        <end position="466"/>
    </location>
</feature>
<feature type="transmembrane region" description="Helical" evidence="8">
    <location>
        <begin position="112"/>
        <end position="131"/>
    </location>
</feature>
<feature type="transmembrane region" description="Helical" evidence="8">
    <location>
        <begin position="340"/>
        <end position="361"/>
    </location>
</feature>
<accession>A0A934UV04</accession>
<evidence type="ECO:0000256" key="8">
    <source>
        <dbReference type="SAM" id="Phobius"/>
    </source>
</evidence>
<feature type="transmembrane region" description="Helical" evidence="8">
    <location>
        <begin position="151"/>
        <end position="171"/>
    </location>
</feature>
<sequence length="477" mass="50340">MTQHSDPQQEFVDVATQPETRGIELVGESERHGRPRDLFAVWAATMVSVLNFTIGASFTAVLGLEIWQAAAVTLAVSLLWVLPGIVAVSGPAAGTSGSVIQRAIYGFRGNKIVIAFYGWFISGVFLALNWVASSFMGAELLTRLGVEDKTIGLVAVTAVVSIVTVLVAVYGHALILKAYTALTAVLLLIFLVVTGFILPTVDWNFSQPEPLHGVALWSSLTIAFAILASSPLSFSNSADMARYLPRDAKPSHIVAATALGGAIPCAFFTIVGALLGSVVSADALELGIEYALLDMLPSWLGPVFVIGVIVNTVALNGMTTYTASMAFQSIGVPIRRIPSAILIGVLGTAFTLFLVMSTSLIDAINLMLQFLLIISAPTMAVYAADIVLRRNRYRGLDLFDERPGATFWYHGGFSIAGLASVVAGGIATALFLSTDIWTGPLGVALGYIDLSVPAGMLVSILCYVALAGRRVRAQAAA</sequence>
<keyword evidence="6 7" id="KW-0472">Membrane</keyword>
<evidence type="ECO:0000256" key="2">
    <source>
        <dbReference type="ARBA" id="ARBA00008974"/>
    </source>
</evidence>
<evidence type="ECO:0000256" key="6">
    <source>
        <dbReference type="ARBA" id="ARBA00023136"/>
    </source>
</evidence>
<feature type="transmembrane region" description="Helical" evidence="8">
    <location>
        <begin position="66"/>
        <end position="91"/>
    </location>
</feature>
<comment type="subcellular location">
    <subcellularLocation>
        <location evidence="1">Membrane</location>
        <topology evidence="1">Multi-pass membrane protein</topology>
    </subcellularLocation>
</comment>
<dbReference type="GO" id="GO:0022857">
    <property type="term" value="F:transmembrane transporter activity"/>
    <property type="evidence" value="ECO:0007669"/>
    <property type="project" value="InterPro"/>
</dbReference>